<evidence type="ECO:0000313" key="2">
    <source>
        <dbReference type="EMBL" id="KAH7325894.1"/>
    </source>
</evidence>
<accession>A0A8K0WWI0</accession>
<evidence type="ECO:0000259" key="1">
    <source>
        <dbReference type="Pfam" id="PF01266"/>
    </source>
</evidence>
<comment type="caution">
    <text evidence="2">The sequence shown here is derived from an EMBL/GenBank/DDBJ whole genome shotgun (WGS) entry which is preliminary data.</text>
</comment>
<organism evidence="2 3">
    <name type="scientific">Stachybotrys elegans</name>
    <dbReference type="NCBI Taxonomy" id="80388"/>
    <lineage>
        <taxon>Eukaryota</taxon>
        <taxon>Fungi</taxon>
        <taxon>Dikarya</taxon>
        <taxon>Ascomycota</taxon>
        <taxon>Pezizomycotina</taxon>
        <taxon>Sordariomycetes</taxon>
        <taxon>Hypocreomycetidae</taxon>
        <taxon>Hypocreales</taxon>
        <taxon>Stachybotryaceae</taxon>
        <taxon>Stachybotrys</taxon>
    </lineage>
</organism>
<feature type="domain" description="FAD dependent oxidoreductase" evidence="1">
    <location>
        <begin position="45"/>
        <end position="422"/>
    </location>
</feature>
<dbReference type="Gene3D" id="3.50.50.60">
    <property type="entry name" value="FAD/NAD(P)-binding domain"/>
    <property type="match status" value="1"/>
</dbReference>
<name>A0A8K0WWI0_9HYPO</name>
<protein>
    <submittedName>
        <fullName evidence="2">FAD dependent oxidoreductase</fullName>
    </submittedName>
</protein>
<dbReference type="PANTHER" id="PTHR13847:SF129">
    <property type="entry name" value="FAD DEPENDENT OXIDOREDUCTASE"/>
    <property type="match status" value="1"/>
</dbReference>
<dbReference type="GO" id="GO:0005737">
    <property type="term" value="C:cytoplasm"/>
    <property type="evidence" value="ECO:0007669"/>
    <property type="project" value="TreeGrafter"/>
</dbReference>
<reference evidence="2" key="1">
    <citation type="journal article" date="2021" name="Nat. Commun.">
        <title>Genetic determinants of endophytism in the Arabidopsis root mycobiome.</title>
        <authorList>
            <person name="Mesny F."/>
            <person name="Miyauchi S."/>
            <person name="Thiergart T."/>
            <person name="Pickel B."/>
            <person name="Atanasova L."/>
            <person name="Karlsson M."/>
            <person name="Huettel B."/>
            <person name="Barry K.W."/>
            <person name="Haridas S."/>
            <person name="Chen C."/>
            <person name="Bauer D."/>
            <person name="Andreopoulos W."/>
            <person name="Pangilinan J."/>
            <person name="LaButti K."/>
            <person name="Riley R."/>
            <person name="Lipzen A."/>
            <person name="Clum A."/>
            <person name="Drula E."/>
            <person name="Henrissat B."/>
            <person name="Kohler A."/>
            <person name="Grigoriev I.V."/>
            <person name="Martin F.M."/>
            <person name="Hacquard S."/>
        </authorList>
    </citation>
    <scope>NUCLEOTIDE SEQUENCE</scope>
    <source>
        <strain evidence="2">MPI-CAGE-CH-0235</strain>
    </source>
</reference>
<dbReference type="Pfam" id="PF01266">
    <property type="entry name" value="DAO"/>
    <property type="match status" value="1"/>
</dbReference>
<gene>
    <name evidence="2" type="ORF">B0I35DRAFT_474624</name>
</gene>
<sequence>MTNAALREGQAELPSVKSTDSYWHREASKKLLGHRSTEELPASADVVIIGSGIAGAFAARHLHGSGKNVVMLEAREACWGATGRNGGHCQPFIYCNKPHLGRFELATYHYLRDLVDKNNIPCAWRTVGGVHAIGSQERVDLVATYLGYLRREHPELAEGIRFVTEKDELARLRIPGVAGAVVQPNAARVWPYKLISWVLEDLLSHEDGTFNLQTNTPATALQRFESSWIVHTPRGQISAPHVLLATNAYTSRLLPNMSGIIVPVRGHVLSLLPPDGGRQLEHSYGWATEQNSDDYLIHRDADDGSDDGKGGPLIFGGQRLSVPDAGIGVSRDDEIDPIVARNLRRGLHSAVKLKPSGEEAEELSASHQWSGIMGFSSDDFPWVGKATRRIAGGDADGLWLCAGFTGHGMPVAARCAMAAADMILGREAGIELPEEYRISDERLDAAEAIKGVNLRRKLTETTLEFLKAAVAAMPQS</sequence>
<dbReference type="OrthoDB" id="429143at2759"/>
<dbReference type="InterPro" id="IPR036188">
    <property type="entry name" value="FAD/NAD-bd_sf"/>
</dbReference>
<dbReference type="Gene3D" id="3.30.9.10">
    <property type="entry name" value="D-Amino Acid Oxidase, subunit A, domain 2"/>
    <property type="match status" value="1"/>
</dbReference>
<dbReference type="SUPFAM" id="SSF51905">
    <property type="entry name" value="FAD/NAD(P)-binding domain"/>
    <property type="match status" value="1"/>
</dbReference>
<dbReference type="Proteomes" id="UP000813444">
    <property type="component" value="Unassembled WGS sequence"/>
</dbReference>
<dbReference type="InterPro" id="IPR006076">
    <property type="entry name" value="FAD-dep_OxRdtase"/>
</dbReference>
<keyword evidence="3" id="KW-1185">Reference proteome</keyword>
<evidence type="ECO:0000313" key="3">
    <source>
        <dbReference type="Proteomes" id="UP000813444"/>
    </source>
</evidence>
<dbReference type="EMBL" id="JAGPNK010000002">
    <property type="protein sequence ID" value="KAH7325894.1"/>
    <property type="molecule type" value="Genomic_DNA"/>
</dbReference>
<proteinExistence type="predicted"/>
<dbReference type="PANTHER" id="PTHR13847">
    <property type="entry name" value="SARCOSINE DEHYDROGENASE-RELATED"/>
    <property type="match status" value="1"/>
</dbReference>
<dbReference type="AlphaFoldDB" id="A0A8K0WWI0"/>